<protein>
    <submittedName>
        <fullName evidence="1">Uncharacterized protein</fullName>
    </submittedName>
</protein>
<accession>A0A401RFT2</accession>
<dbReference type="Proteomes" id="UP000287033">
    <property type="component" value="Unassembled WGS sequence"/>
</dbReference>
<reference evidence="1 2" key="1">
    <citation type="journal article" date="2018" name="Nat. Ecol. Evol.">
        <title>Shark genomes provide insights into elasmobranch evolution and the origin of vertebrates.</title>
        <authorList>
            <person name="Hara Y"/>
            <person name="Yamaguchi K"/>
            <person name="Onimaru K"/>
            <person name="Kadota M"/>
            <person name="Koyanagi M"/>
            <person name="Keeley SD"/>
            <person name="Tatsumi K"/>
            <person name="Tanaka K"/>
            <person name="Motone F"/>
            <person name="Kageyama Y"/>
            <person name="Nozu R"/>
            <person name="Adachi N"/>
            <person name="Nishimura O"/>
            <person name="Nakagawa R"/>
            <person name="Tanegashima C"/>
            <person name="Kiyatake I"/>
            <person name="Matsumoto R"/>
            <person name="Murakumo K"/>
            <person name="Nishida K"/>
            <person name="Terakita A"/>
            <person name="Kuratani S"/>
            <person name="Sato K"/>
            <person name="Hyodo S Kuraku.S."/>
        </authorList>
    </citation>
    <scope>NUCLEOTIDE SEQUENCE [LARGE SCALE GENOMIC DNA]</scope>
</reference>
<proteinExistence type="predicted"/>
<sequence length="101" mass="11687">MRKCLLISHSNRGEASLIELKKFNRSETSTLTRYQVWQTGKRSRPFSARAGDTQTGIRPRSADVLRAVGERNTLPLSIKHRRHYLIAFYRIAFREGSLKAR</sequence>
<gene>
    <name evidence="1" type="ORF">chiPu_0017410</name>
</gene>
<organism evidence="1 2">
    <name type="scientific">Chiloscyllium punctatum</name>
    <name type="common">Brownbanded bambooshark</name>
    <name type="synonym">Hemiscyllium punctatum</name>
    <dbReference type="NCBI Taxonomy" id="137246"/>
    <lineage>
        <taxon>Eukaryota</taxon>
        <taxon>Metazoa</taxon>
        <taxon>Chordata</taxon>
        <taxon>Craniata</taxon>
        <taxon>Vertebrata</taxon>
        <taxon>Chondrichthyes</taxon>
        <taxon>Elasmobranchii</taxon>
        <taxon>Galeomorphii</taxon>
        <taxon>Galeoidea</taxon>
        <taxon>Orectolobiformes</taxon>
        <taxon>Hemiscylliidae</taxon>
        <taxon>Chiloscyllium</taxon>
    </lineage>
</organism>
<evidence type="ECO:0000313" key="2">
    <source>
        <dbReference type="Proteomes" id="UP000287033"/>
    </source>
</evidence>
<name>A0A401RFT2_CHIPU</name>
<keyword evidence="2" id="KW-1185">Reference proteome</keyword>
<dbReference type="AlphaFoldDB" id="A0A401RFT2"/>
<evidence type="ECO:0000313" key="1">
    <source>
        <dbReference type="EMBL" id="GCC16984.1"/>
    </source>
</evidence>
<comment type="caution">
    <text evidence="1">The sequence shown here is derived from an EMBL/GenBank/DDBJ whole genome shotgun (WGS) entry which is preliminary data.</text>
</comment>
<dbReference type="EMBL" id="BEZZ01001281">
    <property type="protein sequence ID" value="GCC16984.1"/>
    <property type="molecule type" value="Genomic_DNA"/>
</dbReference>